<organism evidence="1 2">
    <name type="scientific">Romboutsia maritimum</name>
    <dbReference type="NCBI Taxonomy" id="2020948"/>
    <lineage>
        <taxon>Bacteria</taxon>
        <taxon>Bacillati</taxon>
        <taxon>Bacillota</taxon>
        <taxon>Clostridia</taxon>
        <taxon>Peptostreptococcales</taxon>
        <taxon>Peptostreptococcaceae</taxon>
        <taxon>Romboutsia</taxon>
    </lineage>
</organism>
<name>A0A371ITB8_9FIRM</name>
<evidence type="ECO:0000313" key="2">
    <source>
        <dbReference type="Proteomes" id="UP000243494"/>
    </source>
</evidence>
<comment type="caution">
    <text evidence="1">The sequence shown here is derived from an EMBL/GenBank/DDBJ whole genome shotgun (WGS) entry which is preliminary data.</text>
</comment>
<proteinExistence type="predicted"/>
<dbReference type="AlphaFoldDB" id="A0A371ITB8"/>
<keyword evidence="2" id="KW-1185">Reference proteome</keyword>
<sequence length="73" mass="9145">MDFKLELDNLNYYLRKKKLTYNEFNEIIGNYYVKDYEEFDENYYILEIIAPLNNTNNKEKENMYYTDYIEIIK</sequence>
<dbReference type="EMBL" id="NOJZ02000008">
    <property type="protein sequence ID" value="RDY23724.1"/>
    <property type="molecule type" value="Genomic_DNA"/>
</dbReference>
<gene>
    <name evidence="1" type="ORF">CHF27_006245</name>
</gene>
<dbReference type="OrthoDB" id="1757198at2"/>
<reference evidence="1 2" key="1">
    <citation type="journal article" date="2017" name="Genome Announc.">
        <title>Draft Genome Sequence of Romboutsia maritimum sp. nov. Strain CCRI-22766(T), Isolated from Coastal Estuarine Mud.</title>
        <authorList>
            <person name="Maheux A.F."/>
            <person name="Boudreau D.K."/>
            <person name="Berube E."/>
            <person name="Boissinot M."/>
            <person name="Raymond F."/>
            <person name="Brodeur S."/>
            <person name="Corbeil J."/>
            <person name="Brightwell G."/>
            <person name="Broda D."/>
            <person name="Omar R.F."/>
            <person name="Bergeron M.G."/>
        </authorList>
    </citation>
    <scope>NUCLEOTIDE SEQUENCE [LARGE SCALE GENOMIC DNA]</scope>
    <source>
        <strain evidence="1 2">CCRI-22766</strain>
    </source>
</reference>
<accession>A0A371ITB8</accession>
<dbReference type="RefSeq" id="WP_095406245.1">
    <property type="nucleotide sequence ID" value="NZ_NOJZ02000008.1"/>
</dbReference>
<evidence type="ECO:0000313" key="1">
    <source>
        <dbReference type="EMBL" id="RDY23724.1"/>
    </source>
</evidence>
<dbReference type="Proteomes" id="UP000243494">
    <property type="component" value="Unassembled WGS sequence"/>
</dbReference>
<protein>
    <submittedName>
        <fullName evidence="1">Uncharacterized protein</fullName>
    </submittedName>
</protein>